<feature type="repeat" description="ANK" evidence="12">
    <location>
        <begin position="286"/>
        <end position="312"/>
    </location>
</feature>
<dbReference type="GeneID" id="106061149"/>
<organism evidence="15 16">
    <name type="scientific">Biomphalaria glabrata</name>
    <name type="common">Bloodfluke planorb</name>
    <name type="synonym">Freshwater snail</name>
    <dbReference type="NCBI Taxonomy" id="6526"/>
    <lineage>
        <taxon>Eukaryota</taxon>
        <taxon>Metazoa</taxon>
        <taxon>Spiralia</taxon>
        <taxon>Lophotrochozoa</taxon>
        <taxon>Mollusca</taxon>
        <taxon>Gastropoda</taxon>
        <taxon>Heterobranchia</taxon>
        <taxon>Euthyneura</taxon>
        <taxon>Panpulmonata</taxon>
        <taxon>Hygrophila</taxon>
        <taxon>Lymnaeoidea</taxon>
        <taxon>Planorbidae</taxon>
        <taxon>Biomphalaria</taxon>
    </lineage>
</organism>
<feature type="repeat" description="ANK" evidence="12">
    <location>
        <begin position="113"/>
        <end position="145"/>
    </location>
</feature>
<feature type="repeat" description="ANK" evidence="12">
    <location>
        <begin position="357"/>
        <end position="389"/>
    </location>
</feature>
<evidence type="ECO:0000256" key="9">
    <source>
        <dbReference type="ARBA" id="ARBA00023136"/>
    </source>
</evidence>
<evidence type="ECO:0000256" key="5">
    <source>
        <dbReference type="ARBA" id="ARBA00022737"/>
    </source>
</evidence>
<accession>A0A9W3AIW7</accession>
<keyword evidence="8" id="KW-0406">Ion transport</keyword>
<dbReference type="OrthoDB" id="1661883at2759"/>
<dbReference type="PROSITE" id="PS50088">
    <property type="entry name" value="ANK_REPEAT"/>
    <property type="match status" value="11"/>
</dbReference>
<feature type="transmembrane region" description="Helical" evidence="13">
    <location>
        <begin position="729"/>
        <end position="751"/>
    </location>
</feature>
<feature type="domain" description="Ion transport" evidence="14">
    <location>
        <begin position="783"/>
        <end position="992"/>
    </location>
</feature>
<keyword evidence="6 13" id="KW-1133">Transmembrane helix</keyword>
<evidence type="ECO:0000256" key="13">
    <source>
        <dbReference type="SAM" id="Phobius"/>
    </source>
</evidence>
<evidence type="ECO:0000256" key="10">
    <source>
        <dbReference type="ARBA" id="ARBA00023180"/>
    </source>
</evidence>
<feature type="repeat" description="ANK" evidence="12">
    <location>
        <begin position="253"/>
        <end position="285"/>
    </location>
</feature>
<keyword evidence="11" id="KW-0407">Ion channel</keyword>
<feature type="repeat" description="ANK" evidence="12">
    <location>
        <begin position="562"/>
        <end position="589"/>
    </location>
</feature>
<feature type="repeat" description="ANK" evidence="12">
    <location>
        <begin position="324"/>
        <end position="356"/>
    </location>
</feature>
<dbReference type="Pfam" id="PF00520">
    <property type="entry name" value="Ion_trans"/>
    <property type="match status" value="1"/>
</dbReference>
<evidence type="ECO:0000256" key="12">
    <source>
        <dbReference type="PROSITE-ProRule" id="PRU00023"/>
    </source>
</evidence>
<dbReference type="InterPro" id="IPR005821">
    <property type="entry name" value="Ion_trans_dom"/>
</dbReference>
<keyword evidence="4 13" id="KW-0812">Transmembrane</keyword>
<dbReference type="GO" id="GO:0005216">
    <property type="term" value="F:monoatomic ion channel activity"/>
    <property type="evidence" value="ECO:0007669"/>
    <property type="project" value="InterPro"/>
</dbReference>
<keyword evidence="15" id="KW-1185">Reference proteome</keyword>
<reference evidence="16" key="1">
    <citation type="submission" date="2025-08" db="UniProtKB">
        <authorList>
            <consortium name="RefSeq"/>
        </authorList>
    </citation>
    <scope>IDENTIFICATION</scope>
</reference>
<dbReference type="SMART" id="SM00248">
    <property type="entry name" value="ANK"/>
    <property type="match status" value="15"/>
</dbReference>
<dbReference type="PANTHER" id="PTHR47143:SF1">
    <property type="entry name" value="ION_TRANS DOMAIN-CONTAINING PROTEIN"/>
    <property type="match status" value="1"/>
</dbReference>
<dbReference type="Proteomes" id="UP001165740">
    <property type="component" value="Chromosome 5"/>
</dbReference>
<dbReference type="PRINTS" id="PR01415">
    <property type="entry name" value="ANKYRIN"/>
</dbReference>
<dbReference type="InterPro" id="IPR002110">
    <property type="entry name" value="Ankyrin_rpt"/>
</dbReference>
<keyword evidence="5" id="KW-0677">Repeat</keyword>
<feature type="transmembrane region" description="Helical" evidence="13">
    <location>
        <begin position="847"/>
        <end position="867"/>
    </location>
</feature>
<evidence type="ECO:0000256" key="4">
    <source>
        <dbReference type="ARBA" id="ARBA00022692"/>
    </source>
</evidence>
<evidence type="ECO:0000256" key="8">
    <source>
        <dbReference type="ARBA" id="ARBA00023065"/>
    </source>
</evidence>
<evidence type="ECO:0000256" key="6">
    <source>
        <dbReference type="ARBA" id="ARBA00022989"/>
    </source>
</evidence>
<feature type="repeat" description="ANK" evidence="12">
    <location>
        <begin position="427"/>
        <end position="459"/>
    </location>
</feature>
<dbReference type="SUPFAM" id="SSF48403">
    <property type="entry name" value="Ankyrin repeat"/>
    <property type="match status" value="2"/>
</dbReference>
<evidence type="ECO:0000256" key="11">
    <source>
        <dbReference type="ARBA" id="ARBA00023303"/>
    </source>
</evidence>
<evidence type="ECO:0000256" key="7">
    <source>
        <dbReference type="ARBA" id="ARBA00023043"/>
    </source>
</evidence>
<feature type="transmembrane region" description="Helical" evidence="13">
    <location>
        <begin position="887"/>
        <end position="909"/>
    </location>
</feature>
<evidence type="ECO:0000259" key="14">
    <source>
        <dbReference type="Pfam" id="PF00520"/>
    </source>
</evidence>
<keyword evidence="2" id="KW-0813">Transport</keyword>
<evidence type="ECO:0000313" key="15">
    <source>
        <dbReference type="Proteomes" id="UP001165740"/>
    </source>
</evidence>
<keyword evidence="7 12" id="KW-0040">ANK repeat</keyword>
<dbReference type="Gene3D" id="1.25.40.20">
    <property type="entry name" value="Ankyrin repeat-containing domain"/>
    <property type="match status" value="4"/>
</dbReference>
<dbReference type="RefSeq" id="XP_055887079.1">
    <property type="nucleotide sequence ID" value="XM_056031104.1"/>
</dbReference>
<keyword evidence="10" id="KW-0325">Glycoprotein</keyword>
<feature type="repeat" description="ANK" evidence="12">
    <location>
        <begin position="179"/>
        <end position="211"/>
    </location>
</feature>
<name>A0A9W3AIW7_BIOGL</name>
<evidence type="ECO:0000313" key="16">
    <source>
        <dbReference type="RefSeq" id="XP_055887079.1"/>
    </source>
</evidence>
<proteinExistence type="predicted"/>
<keyword evidence="9 13" id="KW-0472">Membrane</keyword>
<dbReference type="OMA" id="SAFYINF"/>
<dbReference type="InterPro" id="IPR052076">
    <property type="entry name" value="TRP_cation_channel"/>
</dbReference>
<evidence type="ECO:0000256" key="3">
    <source>
        <dbReference type="ARBA" id="ARBA00022606"/>
    </source>
</evidence>
<dbReference type="AlphaFoldDB" id="A0A9W3AIW7"/>
<feature type="repeat" description="ANK" evidence="12">
    <location>
        <begin position="80"/>
        <end position="112"/>
    </location>
</feature>
<sequence length="1149" mass="129723">MKRLKTIVKSKKTQLDIAHSSMNDFQAPEYTRQSENAIFVYCLLSDGPVYIHKCAQSGDAKEVSRIISKDPSRINAKSKMGKTALHLAAHNGHSEVVDTLISFNADLSLQDRDGNTALHLAVISANAQIVSMLLQRGAYPKARNHRNMMAVHVAAELNNVEVIKTLLDNGVDPSWRGENGMTALHYAAAKNNGEAVSIMMENGAQPNVKDDRGYFAIHTAARCGASDAIKAILDGAIKSSWTSHQILYLKDKENNFPLHSAVNSGDIKSVRVCLSAGASLKVQQEDGSTPLHFACASGNLEMIQVMKEMNKDEFMTTITVLDAMRMTPLHRAALFDHTLIIQFLIEHGADINCRDISNSTPLLLAVSKSCWAAAQLLVISGADVSFKDKKNRNFIHIAIQRGGKLDQTGVTLLKKNVISIQNEKDDYGCIPLHYAAKEGHLSAIDELIKMGSIATLKNKDGQSSFHFAAKYGRSGTCIALLNSNYGPQLLNEADINGLTALHIAAYYGHTRIVHLLLQRGAVVCRDYSGNSALHLASSKGFTSTMRALVSVHSNLIDESNRDGDTPLHMAARNGHAIAVLYLLTKDAKILYNFQNETFFDCIVERSCTEVAVAVVNHDRWTEVIQTYSRIHGSFLLGLIKHLPSVCLTILDRCQTLSEDDPKSLNFHITYYFKYLEVPKKVAGTTSTSLEDNHSPLQSLNAMVKNNRVSCLSHPVCVTFLKVQWKRYGFYVYTCYLVVYVINLFCITHFVITLNSLKHYDYNLNQNSTKLYLYGNEYKLSLEFSQVDWLTGWIILLYNVFNIVKECGQIYILKKKYFTDIGNVVEWILYTSSILFVGPFFLNHSFHWQWASGALAVFFVWFNCLVFLQRFDFFGIYVVMFLEILRTLLQVLCVFSILFIAFGLSLYVLMFNEESNSHSTPLLSILRTFMMMIEMEYLSSFNEGYTDNRDDTIHFGKLTIILYIAFAILMPLLLMNLLIGLAVGDIESVQRNARLKRLAMQVDLQINIETMVPRFILQQISLEKFKYYPNTRKKFFNYFFRILNTQDADDIKCLEASAQGALIFDELHRQKQKLKDMNNVLEKNHHLLSQILKKMGMKSEEEDWDEGEKLDGDDSSDEMELIQVKSIFHTEPPKSQILSYIKRSSLSTDI</sequence>
<evidence type="ECO:0000256" key="2">
    <source>
        <dbReference type="ARBA" id="ARBA00022448"/>
    </source>
</evidence>
<dbReference type="InterPro" id="IPR036770">
    <property type="entry name" value="Ankyrin_rpt-contain_sf"/>
</dbReference>
<feature type="repeat" description="ANK" evidence="12">
    <location>
        <begin position="146"/>
        <end position="178"/>
    </location>
</feature>
<evidence type="ECO:0000256" key="1">
    <source>
        <dbReference type="ARBA" id="ARBA00004141"/>
    </source>
</evidence>
<dbReference type="PANTHER" id="PTHR47143">
    <property type="entry name" value="TRANSIENT RECEPTOR POTENTIAL CATION CHANNEL PROTEIN PAINLESS"/>
    <property type="match status" value="1"/>
</dbReference>
<dbReference type="Pfam" id="PF12796">
    <property type="entry name" value="Ank_2"/>
    <property type="match status" value="5"/>
</dbReference>
<dbReference type="PROSITE" id="PS50297">
    <property type="entry name" value="ANK_REP_REGION"/>
    <property type="match status" value="10"/>
</dbReference>
<dbReference type="GO" id="GO:1902495">
    <property type="term" value="C:transmembrane transporter complex"/>
    <property type="evidence" value="ECO:0007669"/>
    <property type="project" value="TreeGrafter"/>
</dbReference>
<feature type="transmembrane region" description="Helical" evidence="13">
    <location>
        <begin position="823"/>
        <end position="841"/>
    </location>
</feature>
<feature type="repeat" description="ANK" evidence="12">
    <location>
        <begin position="496"/>
        <end position="521"/>
    </location>
</feature>
<comment type="subcellular location">
    <subcellularLocation>
        <location evidence="1">Membrane</location>
        <topology evidence="1">Multi-pass membrane protein</topology>
    </subcellularLocation>
</comment>
<protein>
    <submittedName>
        <fullName evidence="16">Transient receptor potential cation channel subfamily A member 1-like isoform X1</fullName>
    </submittedName>
</protein>
<keyword evidence="3" id="KW-0716">Sensory transduction</keyword>
<feature type="transmembrane region" description="Helical" evidence="13">
    <location>
        <begin position="959"/>
        <end position="982"/>
    </location>
</feature>
<gene>
    <name evidence="16" type="primary">LOC106061149</name>
</gene>